<sequence length="265" mass="28109">MLDPNPDSGVPVPVGVGQSRGSRLGAELNASAGSGVQSIDGAHSPFLDVKMCFGDASVPNTAMDRLATIGSLSCSVQGVGPLDVGFASRLHVVASSPMKAASLKELSCPNRAVAALEVVLPVHGSHNSILPLPEEAGTIERLVDDVNNLVGENRVMDIDSDGASSQSSEGWSAEDIAKDPMYYVLQRLLLEKATQLYVCSMDKDHRASLFDFLDSCWNDARRVVEETCLSDRMENVGTWIQAKSMRKGKVSPKHSKSSSGPSPGL</sequence>
<evidence type="ECO:0000256" key="1">
    <source>
        <dbReference type="SAM" id="MobiDB-lite"/>
    </source>
</evidence>
<dbReference type="AlphaFoldDB" id="A0AAD3XEN8"/>
<reference evidence="2" key="1">
    <citation type="submission" date="2023-05" db="EMBL/GenBank/DDBJ databases">
        <title>Nepenthes gracilis genome sequencing.</title>
        <authorList>
            <person name="Fukushima K."/>
        </authorList>
    </citation>
    <scope>NUCLEOTIDE SEQUENCE</scope>
    <source>
        <strain evidence="2">SING2019-196</strain>
    </source>
</reference>
<feature type="compositionally biased region" description="Basic residues" evidence="1">
    <location>
        <begin position="245"/>
        <end position="256"/>
    </location>
</feature>
<keyword evidence="3" id="KW-1185">Reference proteome</keyword>
<accession>A0AAD3XEN8</accession>
<name>A0AAD3XEN8_NEPGR</name>
<gene>
    <name evidence="2" type="ORF">Nepgr_003940</name>
</gene>
<evidence type="ECO:0000313" key="3">
    <source>
        <dbReference type="Proteomes" id="UP001279734"/>
    </source>
</evidence>
<dbReference type="EMBL" id="BSYO01000003">
    <property type="protein sequence ID" value="GMH02101.1"/>
    <property type="molecule type" value="Genomic_DNA"/>
</dbReference>
<protein>
    <submittedName>
        <fullName evidence="2">Uncharacterized protein</fullName>
    </submittedName>
</protein>
<dbReference type="Proteomes" id="UP001279734">
    <property type="component" value="Unassembled WGS sequence"/>
</dbReference>
<organism evidence="2 3">
    <name type="scientific">Nepenthes gracilis</name>
    <name type="common">Slender pitcher plant</name>
    <dbReference type="NCBI Taxonomy" id="150966"/>
    <lineage>
        <taxon>Eukaryota</taxon>
        <taxon>Viridiplantae</taxon>
        <taxon>Streptophyta</taxon>
        <taxon>Embryophyta</taxon>
        <taxon>Tracheophyta</taxon>
        <taxon>Spermatophyta</taxon>
        <taxon>Magnoliopsida</taxon>
        <taxon>eudicotyledons</taxon>
        <taxon>Gunneridae</taxon>
        <taxon>Pentapetalae</taxon>
        <taxon>Caryophyllales</taxon>
        <taxon>Nepenthaceae</taxon>
        <taxon>Nepenthes</taxon>
    </lineage>
</organism>
<proteinExistence type="predicted"/>
<evidence type="ECO:0000313" key="2">
    <source>
        <dbReference type="EMBL" id="GMH02101.1"/>
    </source>
</evidence>
<comment type="caution">
    <text evidence="2">The sequence shown here is derived from an EMBL/GenBank/DDBJ whole genome shotgun (WGS) entry which is preliminary data.</text>
</comment>
<feature type="region of interest" description="Disordered" evidence="1">
    <location>
        <begin position="245"/>
        <end position="265"/>
    </location>
</feature>